<evidence type="ECO:0000256" key="1">
    <source>
        <dbReference type="SAM" id="SignalP"/>
    </source>
</evidence>
<feature type="chain" id="PRO_5037161911" description="Secreted protein" evidence="1">
    <location>
        <begin position="31"/>
        <end position="68"/>
    </location>
</feature>
<name>A0A931FJJ6_9ACTN</name>
<keyword evidence="1" id="KW-0732">Signal</keyword>
<dbReference type="EMBL" id="JADPRT010000018">
    <property type="protein sequence ID" value="MBF9072814.1"/>
    <property type="molecule type" value="Genomic_DNA"/>
</dbReference>
<evidence type="ECO:0008006" key="4">
    <source>
        <dbReference type="Google" id="ProtNLM"/>
    </source>
</evidence>
<evidence type="ECO:0000313" key="3">
    <source>
        <dbReference type="Proteomes" id="UP000657385"/>
    </source>
</evidence>
<accession>A0A931FJJ6</accession>
<reference evidence="2" key="1">
    <citation type="submission" date="2020-11" db="EMBL/GenBank/DDBJ databases">
        <title>Isolation and identification of active actinomycetes.</title>
        <authorList>
            <person name="Yu B."/>
        </authorList>
    </citation>
    <scope>NUCLEOTIDE SEQUENCE</scope>
    <source>
        <strain evidence="2">NEAU-YB345</strain>
    </source>
</reference>
<keyword evidence="3" id="KW-1185">Reference proteome</keyword>
<feature type="signal peptide" evidence="1">
    <location>
        <begin position="1"/>
        <end position="30"/>
    </location>
</feature>
<dbReference type="AlphaFoldDB" id="A0A931FJJ6"/>
<dbReference type="Proteomes" id="UP000657385">
    <property type="component" value="Unassembled WGS sequence"/>
</dbReference>
<gene>
    <name evidence="2" type="ORF">I2501_32840</name>
</gene>
<organism evidence="2 3">
    <name type="scientific">Streptacidiphilus fuscans</name>
    <dbReference type="NCBI Taxonomy" id="2789292"/>
    <lineage>
        <taxon>Bacteria</taxon>
        <taxon>Bacillati</taxon>
        <taxon>Actinomycetota</taxon>
        <taxon>Actinomycetes</taxon>
        <taxon>Kitasatosporales</taxon>
        <taxon>Streptomycetaceae</taxon>
        <taxon>Streptacidiphilus</taxon>
    </lineage>
</organism>
<sequence length="68" mass="6657">MKLRTSAMLGAGLLVAILLSASGGAGSVNSADTLQNGPNYFTASPAAPATAYGLVANPDATATEYGLL</sequence>
<proteinExistence type="predicted"/>
<dbReference type="RefSeq" id="WP_196197961.1">
    <property type="nucleotide sequence ID" value="NZ_JADPRT010000018.1"/>
</dbReference>
<comment type="caution">
    <text evidence="2">The sequence shown here is derived from an EMBL/GenBank/DDBJ whole genome shotgun (WGS) entry which is preliminary data.</text>
</comment>
<protein>
    <recommendedName>
        <fullName evidence="4">Secreted protein</fullName>
    </recommendedName>
</protein>
<evidence type="ECO:0000313" key="2">
    <source>
        <dbReference type="EMBL" id="MBF9072814.1"/>
    </source>
</evidence>